<gene>
    <name evidence="1" type="ORF">BpHYR1_039553</name>
</gene>
<comment type="caution">
    <text evidence="1">The sequence shown here is derived from an EMBL/GenBank/DDBJ whole genome shotgun (WGS) entry which is preliminary data.</text>
</comment>
<dbReference type="AlphaFoldDB" id="A0A3M7QV28"/>
<keyword evidence="2" id="KW-1185">Reference proteome</keyword>
<organism evidence="1 2">
    <name type="scientific">Brachionus plicatilis</name>
    <name type="common">Marine rotifer</name>
    <name type="synonym">Brachionus muelleri</name>
    <dbReference type="NCBI Taxonomy" id="10195"/>
    <lineage>
        <taxon>Eukaryota</taxon>
        <taxon>Metazoa</taxon>
        <taxon>Spiralia</taxon>
        <taxon>Gnathifera</taxon>
        <taxon>Rotifera</taxon>
        <taxon>Eurotatoria</taxon>
        <taxon>Monogononta</taxon>
        <taxon>Pseudotrocha</taxon>
        <taxon>Ploima</taxon>
        <taxon>Brachionidae</taxon>
        <taxon>Brachionus</taxon>
    </lineage>
</organism>
<name>A0A3M7QV28_BRAPC</name>
<protein>
    <submittedName>
        <fullName evidence="1">Uncharacterized protein</fullName>
    </submittedName>
</protein>
<dbReference type="Proteomes" id="UP000276133">
    <property type="component" value="Unassembled WGS sequence"/>
</dbReference>
<reference evidence="1 2" key="1">
    <citation type="journal article" date="2018" name="Sci. Rep.">
        <title>Genomic signatures of local adaptation to the degree of environmental predictability in rotifers.</title>
        <authorList>
            <person name="Franch-Gras L."/>
            <person name="Hahn C."/>
            <person name="Garcia-Roger E.M."/>
            <person name="Carmona M.J."/>
            <person name="Serra M."/>
            <person name="Gomez A."/>
        </authorList>
    </citation>
    <scope>NUCLEOTIDE SEQUENCE [LARGE SCALE GENOMIC DNA]</scope>
    <source>
        <strain evidence="1">HYR1</strain>
    </source>
</reference>
<evidence type="ECO:0000313" key="1">
    <source>
        <dbReference type="EMBL" id="RNA15143.1"/>
    </source>
</evidence>
<sequence>MIPTCQDICTSKPYYFIQNKGVLQNVTICNKYVTRQDKGCKKFCIFIADLGLMFNKLKPNNVSLTLNLIESIK</sequence>
<accession>A0A3M7QV28</accession>
<dbReference type="EMBL" id="REGN01005035">
    <property type="protein sequence ID" value="RNA15143.1"/>
    <property type="molecule type" value="Genomic_DNA"/>
</dbReference>
<evidence type="ECO:0000313" key="2">
    <source>
        <dbReference type="Proteomes" id="UP000276133"/>
    </source>
</evidence>
<proteinExistence type="predicted"/>